<dbReference type="EMBL" id="EZ407227">
    <property type="protein sequence ID" value="ACX53784.1"/>
    <property type="molecule type" value="mRNA"/>
</dbReference>
<sequence length="110" mass="12402">IFYVMCAVNFVLSFFIFQFLFLNLFCVLPVVAILVTRPDGAGCPNLYEYVQLHQICRDRCLLVPAGSVSSCILERSRCTPDQGELHCSSRERCDIMLRCTEKEPNASSTA</sequence>
<reference evidence="2" key="1">
    <citation type="journal article" date="2010" name="BMC Genomics">
        <title>Transcriptome analysis of the sex pheromone gland of the noctuid moth Heliothis virescens.</title>
        <authorList>
            <person name="Vogel H."/>
            <person name="Heidel A.J."/>
            <person name="Heckel D.G."/>
            <person name="Groot A.T."/>
        </authorList>
    </citation>
    <scope>NUCLEOTIDE SEQUENCE</scope>
</reference>
<feature type="non-terminal residue" evidence="2">
    <location>
        <position position="110"/>
    </location>
</feature>
<keyword evidence="1" id="KW-1133">Transmembrane helix</keyword>
<proteinExistence type="evidence at transcript level"/>
<keyword evidence="1" id="KW-0812">Transmembrane</keyword>
<keyword evidence="1" id="KW-0472">Membrane</keyword>
<feature type="non-terminal residue" evidence="2">
    <location>
        <position position="1"/>
    </location>
</feature>
<evidence type="ECO:0000313" key="2">
    <source>
        <dbReference type="EMBL" id="ACX53784.1"/>
    </source>
</evidence>
<dbReference type="AlphaFoldDB" id="D2SNU3"/>
<name>D2SNU3_HELVI</name>
<organism evidence="2">
    <name type="scientific">Heliothis virescens</name>
    <name type="common">Tobacco budworm moth</name>
    <dbReference type="NCBI Taxonomy" id="7102"/>
    <lineage>
        <taxon>Eukaryota</taxon>
        <taxon>Metazoa</taxon>
        <taxon>Ecdysozoa</taxon>
        <taxon>Arthropoda</taxon>
        <taxon>Hexapoda</taxon>
        <taxon>Insecta</taxon>
        <taxon>Pterygota</taxon>
        <taxon>Neoptera</taxon>
        <taxon>Endopterygota</taxon>
        <taxon>Lepidoptera</taxon>
        <taxon>Glossata</taxon>
        <taxon>Ditrysia</taxon>
        <taxon>Noctuoidea</taxon>
        <taxon>Noctuidae</taxon>
        <taxon>Heliothinae</taxon>
        <taxon>Heliothis</taxon>
    </lineage>
</organism>
<gene>
    <name evidence="2" type="ORF">hvpg0099</name>
</gene>
<evidence type="ECO:0000256" key="1">
    <source>
        <dbReference type="SAM" id="Phobius"/>
    </source>
</evidence>
<feature type="transmembrane region" description="Helical" evidence="1">
    <location>
        <begin position="12"/>
        <end position="35"/>
    </location>
</feature>
<accession>D2SNU3</accession>
<protein>
    <submittedName>
        <fullName evidence="2">Chemosensory protein</fullName>
    </submittedName>
</protein>